<dbReference type="Proteomes" id="UP001227543">
    <property type="component" value="Unassembled WGS sequence"/>
</dbReference>
<name>A0ABQ9RRC6_9PEZI</name>
<evidence type="ECO:0000313" key="2">
    <source>
        <dbReference type="EMBL" id="KAK1510906.1"/>
    </source>
</evidence>
<evidence type="ECO:0000313" key="3">
    <source>
        <dbReference type="Proteomes" id="UP001227543"/>
    </source>
</evidence>
<accession>A0ABQ9RRC6</accession>
<keyword evidence="3" id="KW-1185">Reference proteome</keyword>
<dbReference type="RefSeq" id="XP_060387982.1">
    <property type="nucleotide sequence ID" value="XM_060517521.1"/>
</dbReference>
<organism evidence="2 3">
    <name type="scientific">Colletotrichum tamarilloi</name>
    <dbReference type="NCBI Taxonomy" id="1209934"/>
    <lineage>
        <taxon>Eukaryota</taxon>
        <taxon>Fungi</taxon>
        <taxon>Dikarya</taxon>
        <taxon>Ascomycota</taxon>
        <taxon>Pezizomycotina</taxon>
        <taxon>Sordariomycetes</taxon>
        <taxon>Hypocreomycetidae</taxon>
        <taxon>Glomerellales</taxon>
        <taxon>Glomerellaceae</taxon>
        <taxon>Colletotrichum</taxon>
        <taxon>Colletotrichum acutatum species complex</taxon>
    </lineage>
</organism>
<dbReference type="EMBL" id="MLFU01000003">
    <property type="protein sequence ID" value="KAK1510906.1"/>
    <property type="molecule type" value="Genomic_DNA"/>
</dbReference>
<proteinExistence type="predicted"/>
<comment type="caution">
    <text evidence="2">The sequence shown here is derived from an EMBL/GenBank/DDBJ whole genome shotgun (WGS) entry which is preliminary data.</text>
</comment>
<gene>
    <name evidence="2" type="ORF">CTAM01_01479</name>
</gene>
<reference evidence="2 3" key="1">
    <citation type="submission" date="2016-10" db="EMBL/GenBank/DDBJ databases">
        <title>The genome sequence of Colletotrichum fioriniae PJ7.</title>
        <authorList>
            <person name="Baroncelli R."/>
        </authorList>
    </citation>
    <scope>NUCLEOTIDE SEQUENCE [LARGE SCALE GENOMIC DNA]</scope>
    <source>
        <strain evidence="2 3">Tom-12</strain>
    </source>
</reference>
<feature type="region of interest" description="Disordered" evidence="1">
    <location>
        <begin position="11"/>
        <end position="38"/>
    </location>
</feature>
<evidence type="ECO:0000256" key="1">
    <source>
        <dbReference type="SAM" id="MobiDB-lite"/>
    </source>
</evidence>
<sequence length="223" mass="24214">MVLTLIKGGYHSSQPADGCASPPDEGFHTPSRNGKEAGLPLRIPGTILAKSLSSYSTLAIQTQLSHHVSTNASWNHPNCGAFVTKATSRCFPPITASFTRHTRHAHHHSPCRVTSRTAITSLSMPGFTMDSAGGPPVACEAGLETLLRQLPSIAWLEARSRSGVVSVDFKEPWLSFSGTTTSVGIPPPRLQKDIEQRIGPLGEMICLLELRSRRERTRLRKRG</sequence>
<protein>
    <submittedName>
        <fullName evidence="2">Uncharacterized protein</fullName>
    </submittedName>
</protein>
<dbReference type="GeneID" id="85401759"/>